<proteinExistence type="predicted"/>
<dbReference type="Proteomes" id="UP000651112">
    <property type="component" value="Unassembled WGS sequence"/>
</dbReference>
<dbReference type="RefSeq" id="WP_190315573.1">
    <property type="nucleotide sequence ID" value="NZ_JACNYL010000006.1"/>
</dbReference>
<comment type="caution">
    <text evidence="1">The sequence shown here is derived from an EMBL/GenBank/DDBJ whole genome shotgun (WGS) entry which is preliminary data.</text>
</comment>
<dbReference type="Gene3D" id="1.50.10.20">
    <property type="match status" value="1"/>
</dbReference>
<reference evidence="1 2" key="1">
    <citation type="submission" date="2020-08" db="EMBL/GenBank/DDBJ databases">
        <title>Sphingobacterium sp. DN00404 isolated from aquaculture water.</title>
        <authorList>
            <person name="Zhang M."/>
        </authorList>
    </citation>
    <scope>NUCLEOTIDE SEQUENCE [LARGE SCALE GENOMIC DNA]</scope>
    <source>
        <strain evidence="1 2">KCTC 42746</strain>
    </source>
</reference>
<organism evidence="1 2">
    <name type="scientific">Sphingobacterium chuzhouense</name>
    <dbReference type="NCBI Taxonomy" id="1742264"/>
    <lineage>
        <taxon>Bacteria</taxon>
        <taxon>Pseudomonadati</taxon>
        <taxon>Bacteroidota</taxon>
        <taxon>Sphingobacteriia</taxon>
        <taxon>Sphingobacteriales</taxon>
        <taxon>Sphingobacteriaceae</taxon>
        <taxon>Sphingobacterium</taxon>
    </lineage>
</organism>
<gene>
    <name evidence="1" type="ORF">H8B21_19730</name>
</gene>
<keyword evidence="2" id="KW-1185">Reference proteome</keyword>
<name>A0ABR7XXL0_9SPHI</name>
<evidence type="ECO:0000313" key="1">
    <source>
        <dbReference type="EMBL" id="MBD1423799.1"/>
    </source>
</evidence>
<evidence type="ECO:0000313" key="2">
    <source>
        <dbReference type="Proteomes" id="UP000651112"/>
    </source>
</evidence>
<sequence>MNKLIIVDAFLRLKSYCESQQFRGWDPYDGLNSRLFQAMPFSGYRFPRLAWIQLFKRSPINLRQFVGVSKEYNAKGIGLFLHGYCNLYKKEPREEYLNRIKELADIVLELQSKGYSGACWGYNFDWQARAFFQPKGTPTVVATTFVASALMEAYLVTKKLDYLEVAIDTQHFILKDLNRTYDDDGDFSFSYSPLDHTQVYNASLLGSRLLSQIYTYTGITELLEAAKKSVSFACKHQQKNGAWAYGTLPFHQWIDNFHTGYNLECIAAYQCHSGDDCFNEAVDKGLAYYLENFFTNEGIPKYYNNQTYPVDVHTTSQLIITLSRLGKWTENKEQIEKVLSWTIANMQDKRGFFYYQLKKTGNSKIPYMRWAQAWMFYAFSEYFLQERDINLTNM</sequence>
<dbReference type="InterPro" id="IPR008930">
    <property type="entry name" value="Terpenoid_cyclase/PrenylTrfase"/>
</dbReference>
<dbReference type="SUPFAM" id="SSF48239">
    <property type="entry name" value="Terpenoid cyclases/Protein prenyltransferases"/>
    <property type="match status" value="1"/>
</dbReference>
<accession>A0ABR7XXL0</accession>
<dbReference type="EMBL" id="JACNYL010000006">
    <property type="protein sequence ID" value="MBD1423799.1"/>
    <property type="molecule type" value="Genomic_DNA"/>
</dbReference>
<protein>
    <submittedName>
        <fullName evidence="1">Delta-aminolevulinic acid dehydratase</fullName>
    </submittedName>
</protein>